<keyword evidence="1" id="KW-0805">Transcription regulation</keyword>
<keyword evidence="3" id="KW-0010">Activator</keyword>
<dbReference type="AlphaFoldDB" id="A0A094K1H3"/>
<evidence type="ECO:0000313" key="6">
    <source>
        <dbReference type="EMBL" id="KFZ38496.1"/>
    </source>
</evidence>
<dbReference type="InterPro" id="IPR037923">
    <property type="entry name" value="HTH-like"/>
</dbReference>
<dbReference type="eggNOG" id="COG2207">
    <property type="taxonomic scope" value="Bacteria"/>
</dbReference>
<dbReference type="InterPro" id="IPR003313">
    <property type="entry name" value="AraC-bd"/>
</dbReference>
<protein>
    <recommendedName>
        <fullName evidence="5">HTH araC/xylS-type domain-containing protein</fullName>
    </recommendedName>
</protein>
<dbReference type="InterPro" id="IPR050204">
    <property type="entry name" value="AraC_XylS_family_regulators"/>
</dbReference>
<dbReference type="SMART" id="SM00342">
    <property type="entry name" value="HTH_ARAC"/>
    <property type="match status" value="1"/>
</dbReference>
<evidence type="ECO:0000313" key="7">
    <source>
        <dbReference type="Proteomes" id="UP000029264"/>
    </source>
</evidence>
<dbReference type="Pfam" id="PF02311">
    <property type="entry name" value="AraC_binding"/>
    <property type="match status" value="1"/>
</dbReference>
<evidence type="ECO:0000256" key="1">
    <source>
        <dbReference type="ARBA" id="ARBA00023015"/>
    </source>
</evidence>
<keyword evidence="4" id="KW-0804">Transcription</keyword>
<dbReference type="OrthoDB" id="9809338at2"/>
<dbReference type="Proteomes" id="UP000029264">
    <property type="component" value="Unassembled WGS sequence"/>
</dbReference>
<organism evidence="6 7">
    <name type="scientific">Shewanella mangrovi</name>
    <dbReference type="NCBI Taxonomy" id="1515746"/>
    <lineage>
        <taxon>Bacteria</taxon>
        <taxon>Pseudomonadati</taxon>
        <taxon>Pseudomonadota</taxon>
        <taxon>Gammaproteobacteria</taxon>
        <taxon>Alteromonadales</taxon>
        <taxon>Shewanellaceae</taxon>
        <taxon>Shewanella</taxon>
    </lineage>
</organism>
<dbReference type="EMBL" id="JPEO01000002">
    <property type="protein sequence ID" value="KFZ38496.1"/>
    <property type="molecule type" value="Genomic_DNA"/>
</dbReference>
<dbReference type="Pfam" id="PF12833">
    <property type="entry name" value="HTH_18"/>
    <property type="match status" value="1"/>
</dbReference>
<dbReference type="InterPro" id="IPR018060">
    <property type="entry name" value="HTH_AraC"/>
</dbReference>
<dbReference type="PANTHER" id="PTHR46796:SF11">
    <property type="entry name" value="TRANSCRIPTIONAL REGULATOR-RELATED"/>
    <property type="match status" value="1"/>
</dbReference>
<dbReference type="InterPro" id="IPR009057">
    <property type="entry name" value="Homeodomain-like_sf"/>
</dbReference>
<dbReference type="PROSITE" id="PS01124">
    <property type="entry name" value="HTH_ARAC_FAMILY_2"/>
    <property type="match status" value="1"/>
</dbReference>
<comment type="caution">
    <text evidence="6">The sequence shown here is derived from an EMBL/GenBank/DDBJ whole genome shotgun (WGS) entry which is preliminary data.</text>
</comment>
<dbReference type="RefSeq" id="WP_037439731.1">
    <property type="nucleotide sequence ID" value="NZ_JPEO01000002.1"/>
</dbReference>
<dbReference type="PROSITE" id="PS00041">
    <property type="entry name" value="HTH_ARAC_FAMILY_1"/>
    <property type="match status" value="1"/>
</dbReference>
<dbReference type="GO" id="GO:0003700">
    <property type="term" value="F:DNA-binding transcription factor activity"/>
    <property type="evidence" value="ECO:0007669"/>
    <property type="project" value="InterPro"/>
</dbReference>
<accession>A0A094K1H3</accession>
<keyword evidence="7" id="KW-1185">Reference proteome</keyword>
<gene>
    <name evidence="6" type="ORF">HR45_03445</name>
</gene>
<sequence>MRTLSNPACQIQHRLLDTLPGVELVQARYQQFSFDKHVHDDLHIGVVDVGAQQFMHKGQRYLLAPKRLSIINPDEVHDGQAANDSDYQVQLLRISTTSLALFAQSMGYQPQEFFLRGPEIEDAELYQQLLTLHYAAAQQGTPLALDSLLVDILSHLLKRYGEHAGDIVGSARFSPRMLAQLKDYLLTDLSRSYRLTELAALFALSEHQFLRRFRQTLGITPHAYLLALRVDYARQLLRTNQPLSMVATQAGFYDQSHLTHAFKRRYNITPARYRQQLQQCAVFYNTAINGTRKLSSSMNVELTH</sequence>
<evidence type="ECO:0000256" key="2">
    <source>
        <dbReference type="ARBA" id="ARBA00023125"/>
    </source>
</evidence>
<keyword evidence="2" id="KW-0238">DNA-binding</keyword>
<dbReference type="STRING" id="1515746.HR45_03445"/>
<dbReference type="Gene3D" id="1.10.10.60">
    <property type="entry name" value="Homeodomain-like"/>
    <property type="match status" value="2"/>
</dbReference>
<name>A0A094K1H3_9GAMM</name>
<proteinExistence type="predicted"/>
<dbReference type="PANTHER" id="PTHR46796">
    <property type="entry name" value="HTH-TYPE TRANSCRIPTIONAL ACTIVATOR RHAS-RELATED"/>
    <property type="match status" value="1"/>
</dbReference>
<dbReference type="GO" id="GO:0043565">
    <property type="term" value="F:sequence-specific DNA binding"/>
    <property type="evidence" value="ECO:0007669"/>
    <property type="project" value="InterPro"/>
</dbReference>
<evidence type="ECO:0000256" key="4">
    <source>
        <dbReference type="ARBA" id="ARBA00023163"/>
    </source>
</evidence>
<reference evidence="6 7" key="1">
    <citation type="submission" date="2014-06" db="EMBL/GenBank/DDBJ databases">
        <title>Shewanella sp. YQH10.</title>
        <authorList>
            <person name="Liu Y."/>
            <person name="Zeng R."/>
        </authorList>
    </citation>
    <scope>NUCLEOTIDE SEQUENCE [LARGE SCALE GENOMIC DNA]</scope>
    <source>
        <strain evidence="6 7">YQH10</strain>
    </source>
</reference>
<dbReference type="SUPFAM" id="SSF46689">
    <property type="entry name" value="Homeodomain-like"/>
    <property type="match status" value="2"/>
</dbReference>
<dbReference type="SUPFAM" id="SSF51215">
    <property type="entry name" value="Regulatory protein AraC"/>
    <property type="match status" value="1"/>
</dbReference>
<feature type="domain" description="HTH araC/xylS-type" evidence="5">
    <location>
        <begin position="179"/>
        <end position="276"/>
    </location>
</feature>
<evidence type="ECO:0000256" key="3">
    <source>
        <dbReference type="ARBA" id="ARBA00023159"/>
    </source>
</evidence>
<dbReference type="InterPro" id="IPR018062">
    <property type="entry name" value="HTH_AraC-typ_CS"/>
</dbReference>
<evidence type="ECO:0000259" key="5">
    <source>
        <dbReference type="PROSITE" id="PS01124"/>
    </source>
</evidence>